<dbReference type="HAMAP" id="MF_00639">
    <property type="entry name" value="MurD"/>
    <property type="match status" value="1"/>
</dbReference>
<dbReference type="InterPro" id="IPR013221">
    <property type="entry name" value="Mur_ligase_cen"/>
</dbReference>
<evidence type="ECO:0000256" key="2">
    <source>
        <dbReference type="ARBA" id="ARBA00004496"/>
    </source>
</evidence>
<keyword evidence="11 17" id="KW-0133">Cell shape</keyword>
<keyword evidence="17 18" id="KW-0131">Cell cycle</keyword>
<protein>
    <recommendedName>
        <fullName evidence="6 17">UDP-N-acetylmuramoylalanine--D-glutamate ligase</fullName>
        <ecNumber evidence="5 17">6.3.2.9</ecNumber>
    </recommendedName>
    <alternativeName>
        <fullName evidence="15 17">D-glutamic acid-adding enzyme</fullName>
    </alternativeName>
    <alternativeName>
        <fullName evidence="14 17">UDP-N-acetylmuramoyl-L-alanyl-D-glutamate synthetase</fullName>
    </alternativeName>
</protein>
<evidence type="ECO:0000313" key="22">
    <source>
        <dbReference type="EMBL" id="MFC7061297.1"/>
    </source>
</evidence>
<feature type="chain" id="PRO_5046911544" description="UDP-N-acetylmuramoylalanine--D-glutamate ligase" evidence="19">
    <location>
        <begin position="28"/>
        <end position="449"/>
    </location>
</feature>
<dbReference type="NCBIfam" id="TIGR01087">
    <property type="entry name" value="murD"/>
    <property type="match status" value="1"/>
</dbReference>
<evidence type="ECO:0000256" key="4">
    <source>
        <dbReference type="ARBA" id="ARBA00010416"/>
    </source>
</evidence>
<evidence type="ECO:0000256" key="19">
    <source>
        <dbReference type="SAM" id="SignalP"/>
    </source>
</evidence>
<evidence type="ECO:0000256" key="17">
    <source>
        <dbReference type="HAMAP-Rule" id="MF_00639"/>
    </source>
</evidence>
<dbReference type="GO" id="GO:0008764">
    <property type="term" value="F:UDP-N-acetylmuramoylalanine-D-glutamate ligase activity"/>
    <property type="evidence" value="ECO:0007669"/>
    <property type="project" value="UniProtKB-EC"/>
</dbReference>
<evidence type="ECO:0000256" key="10">
    <source>
        <dbReference type="ARBA" id="ARBA00022840"/>
    </source>
</evidence>
<sequence length="449" mass="49265">MKQLNLQSFTYKHVLVLGLAKSGTAAAQLLLDSGVQVTINDLKADMTADKVIHLKNQGAKIITGEHPLSILNGVDLIVKNPGIPYENPIVNEAMKREVPIVTEVELAGHLHQGNLIGVTGSNGKTTTTTLIHAFIEADQMEVSIAGNIGEVACEVARTTTEEETMVVELSSFQLLGVKTFTPHIAVWLNLFEAHLDYHHTIENYHGAKAKIAKNQTNDDYLVYNADDKAILSYLPSLESHLIPFSIKGKVAGSWADDQYIYYKHERVMKRDEVVLVGEHNLANILAAIAAVKLNGVSNKAIQEVLSSFGGVPHRLEFVTKKNNVYFYNDSKATNILATSYALKAFDQPVVLLAGGLDRGNNFDDLVEHLTNVKALVVFGETANKVAMAGREAGIATILFVENMNDAVLEAYNVSAEEDVILLSPACASWDQYRTFEERGHMYKDAVHKL</sequence>
<accession>A0ABW2EJC2</accession>
<dbReference type="SUPFAM" id="SSF51984">
    <property type="entry name" value="MurCD N-terminal domain"/>
    <property type="match status" value="1"/>
</dbReference>
<reference evidence="23" key="1">
    <citation type="journal article" date="2019" name="Int. J. Syst. Evol. Microbiol.">
        <title>The Global Catalogue of Microorganisms (GCM) 10K type strain sequencing project: providing services to taxonomists for standard genome sequencing and annotation.</title>
        <authorList>
            <consortium name="The Broad Institute Genomics Platform"/>
            <consortium name="The Broad Institute Genome Sequencing Center for Infectious Disease"/>
            <person name="Wu L."/>
            <person name="Ma J."/>
        </authorList>
    </citation>
    <scope>NUCLEOTIDE SEQUENCE [LARGE SCALE GENOMIC DNA]</scope>
    <source>
        <strain evidence="23">CGMCC 4.1621</strain>
    </source>
</reference>
<evidence type="ECO:0000256" key="1">
    <source>
        <dbReference type="ARBA" id="ARBA00002734"/>
    </source>
</evidence>
<dbReference type="EC" id="6.3.2.9" evidence="5 17"/>
<feature type="domain" description="Mur ligase C-terminal" evidence="20">
    <location>
        <begin position="313"/>
        <end position="426"/>
    </location>
</feature>
<dbReference type="Pfam" id="PF08245">
    <property type="entry name" value="Mur_ligase_M"/>
    <property type="match status" value="1"/>
</dbReference>
<comment type="similarity">
    <text evidence="4 17">Belongs to the MurCDEF family.</text>
</comment>
<keyword evidence="19" id="KW-0732">Signal</keyword>
<evidence type="ECO:0000256" key="5">
    <source>
        <dbReference type="ARBA" id="ARBA00012212"/>
    </source>
</evidence>
<gene>
    <name evidence="17 22" type="primary">murD</name>
    <name evidence="22" type="ORF">ACFQIC_05420</name>
</gene>
<evidence type="ECO:0000256" key="13">
    <source>
        <dbReference type="ARBA" id="ARBA00023316"/>
    </source>
</evidence>
<comment type="pathway">
    <text evidence="3 17 18">Cell wall biogenesis; peptidoglycan biosynthesis.</text>
</comment>
<evidence type="ECO:0000256" key="6">
    <source>
        <dbReference type="ARBA" id="ARBA00015655"/>
    </source>
</evidence>
<dbReference type="InterPro" id="IPR005762">
    <property type="entry name" value="MurD"/>
</dbReference>
<keyword evidence="8 17" id="KW-0436">Ligase</keyword>
<dbReference type="RefSeq" id="WP_204707902.1">
    <property type="nucleotide sequence ID" value="NZ_JBHSZV010000013.1"/>
</dbReference>
<evidence type="ECO:0000256" key="12">
    <source>
        <dbReference type="ARBA" id="ARBA00022984"/>
    </source>
</evidence>
<dbReference type="SUPFAM" id="SSF53623">
    <property type="entry name" value="MurD-like peptide ligases, catalytic domain"/>
    <property type="match status" value="1"/>
</dbReference>
<dbReference type="EMBL" id="JBHSZV010000013">
    <property type="protein sequence ID" value="MFC7061297.1"/>
    <property type="molecule type" value="Genomic_DNA"/>
</dbReference>
<evidence type="ECO:0000256" key="8">
    <source>
        <dbReference type="ARBA" id="ARBA00022598"/>
    </source>
</evidence>
<dbReference type="Pfam" id="PF02875">
    <property type="entry name" value="Mur_ligase_C"/>
    <property type="match status" value="1"/>
</dbReference>
<keyword evidence="17 18" id="KW-0132">Cell division</keyword>
<dbReference type="Gene3D" id="3.90.190.20">
    <property type="entry name" value="Mur ligase, C-terminal domain"/>
    <property type="match status" value="1"/>
</dbReference>
<evidence type="ECO:0000259" key="20">
    <source>
        <dbReference type="Pfam" id="PF02875"/>
    </source>
</evidence>
<dbReference type="Gene3D" id="3.40.1190.10">
    <property type="entry name" value="Mur-like, catalytic domain"/>
    <property type="match status" value="1"/>
</dbReference>
<evidence type="ECO:0000256" key="18">
    <source>
        <dbReference type="RuleBase" id="RU003664"/>
    </source>
</evidence>
<comment type="subcellular location">
    <subcellularLocation>
        <location evidence="2 17 18">Cytoplasm</location>
    </subcellularLocation>
</comment>
<evidence type="ECO:0000256" key="16">
    <source>
        <dbReference type="ARBA" id="ARBA00047632"/>
    </source>
</evidence>
<comment type="catalytic activity">
    <reaction evidence="16 17 18">
        <text>UDP-N-acetyl-alpha-D-muramoyl-L-alanine + D-glutamate + ATP = UDP-N-acetyl-alpha-D-muramoyl-L-alanyl-D-glutamate + ADP + phosphate + H(+)</text>
        <dbReference type="Rhea" id="RHEA:16429"/>
        <dbReference type="ChEBI" id="CHEBI:15378"/>
        <dbReference type="ChEBI" id="CHEBI:29986"/>
        <dbReference type="ChEBI" id="CHEBI:30616"/>
        <dbReference type="ChEBI" id="CHEBI:43474"/>
        <dbReference type="ChEBI" id="CHEBI:83898"/>
        <dbReference type="ChEBI" id="CHEBI:83900"/>
        <dbReference type="ChEBI" id="CHEBI:456216"/>
        <dbReference type="EC" id="6.3.2.9"/>
    </reaction>
</comment>
<proteinExistence type="inferred from homology"/>
<keyword evidence="23" id="KW-1185">Reference proteome</keyword>
<dbReference type="Gene3D" id="3.40.50.720">
    <property type="entry name" value="NAD(P)-binding Rossmann-like Domain"/>
    <property type="match status" value="1"/>
</dbReference>
<evidence type="ECO:0000256" key="3">
    <source>
        <dbReference type="ARBA" id="ARBA00004752"/>
    </source>
</evidence>
<name>A0ABW2EJC2_9BACI</name>
<evidence type="ECO:0000256" key="11">
    <source>
        <dbReference type="ARBA" id="ARBA00022960"/>
    </source>
</evidence>
<evidence type="ECO:0000256" key="7">
    <source>
        <dbReference type="ARBA" id="ARBA00022490"/>
    </source>
</evidence>
<keyword evidence="12 17" id="KW-0573">Peptidoglycan synthesis</keyword>
<evidence type="ECO:0000259" key="21">
    <source>
        <dbReference type="Pfam" id="PF08245"/>
    </source>
</evidence>
<evidence type="ECO:0000313" key="23">
    <source>
        <dbReference type="Proteomes" id="UP001596410"/>
    </source>
</evidence>
<dbReference type="InterPro" id="IPR036615">
    <property type="entry name" value="Mur_ligase_C_dom_sf"/>
</dbReference>
<feature type="binding site" evidence="17">
    <location>
        <begin position="120"/>
        <end position="126"/>
    </location>
    <ligand>
        <name>ATP</name>
        <dbReference type="ChEBI" id="CHEBI:30616"/>
    </ligand>
</feature>
<keyword evidence="13 17" id="KW-0961">Cell wall biogenesis/degradation</keyword>
<dbReference type="InterPro" id="IPR036565">
    <property type="entry name" value="Mur-like_cat_sf"/>
</dbReference>
<dbReference type="InterPro" id="IPR004101">
    <property type="entry name" value="Mur_ligase_C"/>
</dbReference>
<comment type="function">
    <text evidence="1 17 18">Cell wall formation. Catalyzes the addition of glutamate to the nucleotide precursor UDP-N-acetylmuramoyl-L-alanine (UMA).</text>
</comment>
<evidence type="ECO:0000256" key="9">
    <source>
        <dbReference type="ARBA" id="ARBA00022741"/>
    </source>
</evidence>
<dbReference type="Pfam" id="PF21799">
    <property type="entry name" value="MurD-like_N"/>
    <property type="match status" value="1"/>
</dbReference>
<dbReference type="PANTHER" id="PTHR43692:SF1">
    <property type="entry name" value="UDP-N-ACETYLMURAMOYLALANINE--D-GLUTAMATE LIGASE"/>
    <property type="match status" value="1"/>
</dbReference>
<evidence type="ECO:0000256" key="15">
    <source>
        <dbReference type="ARBA" id="ARBA00032324"/>
    </source>
</evidence>
<comment type="caution">
    <text evidence="22">The sequence shown here is derived from an EMBL/GenBank/DDBJ whole genome shotgun (WGS) entry which is preliminary data.</text>
</comment>
<keyword evidence="10 17" id="KW-0067">ATP-binding</keyword>
<dbReference type="SUPFAM" id="SSF53244">
    <property type="entry name" value="MurD-like peptide ligases, peptide-binding domain"/>
    <property type="match status" value="1"/>
</dbReference>
<organism evidence="22 23">
    <name type="scientific">Halobacillus seohaensis</name>
    <dbReference type="NCBI Taxonomy" id="447421"/>
    <lineage>
        <taxon>Bacteria</taxon>
        <taxon>Bacillati</taxon>
        <taxon>Bacillota</taxon>
        <taxon>Bacilli</taxon>
        <taxon>Bacillales</taxon>
        <taxon>Bacillaceae</taxon>
        <taxon>Halobacillus</taxon>
    </lineage>
</organism>
<keyword evidence="7 17" id="KW-0963">Cytoplasm</keyword>
<feature type="signal peptide" evidence="19">
    <location>
        <begin position="1"/>
        <end position="27"/>
    </location>
</feature>
<evidence type="ECO:0000256" key="14">
    <source>
        <dbReference type="ARBA" id="ARBA00030398"/>
    </source>
</evidence>
<feature type="domain" description="Mur ligase central" evidence="21">
    <location>
        <begin position="118"/>
        <end position="291"/>
    </location>
</feature>
<dbReference type="Proteomes" id="UP001596410">
    <property type="component" value="Unassembled WGS sequence"/>
</dbReference>
<dbReference type="PANTHER" id="PTHR43692">
    <property type="entry name" value="UDP-N-ACETYLMURAMOYLALANINE--D-GLUTAMATE LIGASE"/>
    <property type="match status" value="1"/>
</dbReference>
<keyword evidence="9 17" id="KW-0547">Nucleotide-binding</keyword>